<dbReference type="InterPro" id="IPR009061">
    <property type="entry name" value="DNA-bd_dom_put_sf"/>
</dbReference>
<evidence type="ECO:0000313" key="7">
    <source>
        <dbReference type="Proteomes" id="UP001596170"/>
    </source>
</evidence>
<feature type="domain" description="HTH merR-type" evidence="5">
    <location>
        <begin position="1"/>
        <end position="71"/>
    </location>
</feature>
<dbReference type="SUPFAM" id="SSF46955">
    <property type="entry name" value="Putative DNA-binding domain"/>
    <property type="match status" value="1"/>
</dbReference>
<dbReference type="InterPro" id="IPR000551">
    <property type="entry name" value="MerR-type_HTH_dom"/>
</dbReference>
<sequence length="96" mass="11525">MYKIREFSELTGLSKETLRYYEQQQLLEPASVDPLNNYRYYDDGSYFLAILLQKLRSFGCTIQEMKDVMRDESFTNLEVLLHQKKDRLSMEITQKQ</sequence>
<evidence type="ECO:0000256" key="1">
    <source>
        <dbReference type="ARBA" id="ARBA00022491"/>
    </source>
</evidence>
<dbReference type="SMART" id="SM00422">
    <property type="entry name" value="HTH_MERR"/>
    <property type="match status" value="1"/>
</dbReference>
<evidence type="ECO:0000256" key="4">
    <source>
        <dbReference type="ARBA" id="ARBA00023163"/>
    </source>
</evidence>
<dbReference type="PROSITE" id="PS50937">
    <property type="entry name" value="HTH_MERR_2"/>
    <property type="match status" value="1"/>
</dbReference>
<dbReference type="InterPro" id="IPR047057">
    <property type="entry name" value="MerR_fam"/>
</dbReference>
<evidence type="ECO:0000313" key="6">
    <source>
        <dbReference type="EMBL" id="MFC6040569.1"/>
    </source>
</evidence>
<gene>
    <name evidence="6" type="ORF">ACFPYN_14170</name>
</gene>
<evidence type="ECO:0000256" key="2">
    <source>
        <dbReference type="ARBA" id="ARBA00023015"/>
    </source>
</evidence>
<dbReference type="Proteomes" id="UP001596170">
    <property type="component" value="Unassembled WGS sequence"/>
</dbReference>
<dbReference type="EMBL" id="JBHSRI010000025">
    <property type="protein sequence ID" value="MFC6040569.1"/>
    <property type="molecule type" value="Genomic_DNA"/>
</dbReference>
<keyword evidence="7" id="KW-1185">Reference proteome</keyword>
<accession>A0ABW1LA34</accession>
<keyword evidence="1" id="KW-0678">Repressor</keyword>
<protein>
    <submittedName>
        <fullName evidence="6">MerR family transcriptional regulator</fullName>
    </submittedName>
</protein>
<keyword evidence="3" id="KW-0238">DNA-binding</keyword>
<reference evidence="7" key="1">
    <citation type="journal article" date="2019" name="Int. J. Syst. Evol. Microbiol.">
        <title>The Global Catalogue of Microorganisms (GCM) 10K type strain sequencing project: providing services to taxonomists for standard genome sequencing and annotation.</title>
        <authorList>
            <consortium name="The Broad Institute Genomics Platform"/>
            <consortium name="The Broad Institute Genome Sequencing Center for Infectious Disease"/>
            <person name="Wu L."/>
            <person name="Ma J."/>
        </authorList>
    </citation>
    <scope>NUCLEOTIDE SEQUENCE [LARGE SCALE GENOMIC DNA]</scope>
    <source>
        <strain evidence="7">CCUG 54527</strain>
    </source>
</reference>
<proteinExistence type="predicted"/>
<organism evidence="6 7">
    <name type="scientific">Paenisporosarcina macmurdoensis</name>
    <dbReference type="NCBI Taxonomy" id="212659"/>
    <lineage>
        <taxon>Bacteria</taxon>
        <taxon>Bacillati</taxon>
        <taxon>Bacillota</taxon>
        <taxon>Bacilli</taxon>
        <taxon>Bacillales</taxon>
        <taxon>Caryophanaceae</taxon>
        <taxon>Paenisporosarcina</taxon>
    </lineage>
</organism>
<keyword evidence="2" id="KW-0805">Transcription regulation</keyword>
<dbReference type="Pfam" id="PF13411">
    <property type="entry name" value="MerR_1"/>
    <property type="match status" value="1"/>
</dbReference>
<dbReference type="PANTHER" id="PTHR30204">
    <property type="entry name" value="REDOX-CYCLING DRUG-SENSING TRANSCRIPTIONAL ACTIVATOR SOXR"/>
    <property type="match status" value="1"/>
</dbReference>
<dbReference type="RefSeq" id="WP_377735080.1">
    <property type="nucleotide sequence ID" value="NZ_JBHSRI010000025.1"/>
</dbReference>
<keyword evidence="4" id="KW-0804">Transcription</keyword>
<name>A0ABW1LA34_9BACL</name>
<dbReference type="Gene3D" id="1.10.1660.10">
    <property type="match status" value="1"/>
</dbReference>
<comment type="caution">
    <text evidence="6">The sequence shown here is derived from an EMBL/GenBank/DDBJ whole genome shotgun (WGS) entry which is preliminary data.</text>
</comment>
<evidence type="ECO:0000256" key="3">
    <source>
        <dbReference type="ARBA" id="ARBA00023125"/>
    </source>
</evidence>
<dbReference type="PANTHER" id="PTHR30204:SF69">
    <property type="entry name" value="MERR-FAMILY TRANSCRIPTIONAL REGULATOR"/>
    <property type="match status" value="1"/>
</dbReference>
<evidence type="ECO:0000259" key="5">
    <source>
        <dbReference type="PROSITE" id="PS50937"/>
    </source>
</evidence>